<keyword evidence="3" id="KW-1185">Reference proteome</keyword>
<evidence type="ECO:0000256" key="1">
    <source>
        <dbReference type="ARBA" id="ARBA00023002"/>
    </source>
</evidence>
<dbReference type="PANTHER" id="PTHR43157">
    <property type="entry name" value="PHOSPHATIDYLINOSITOL-GLYCAN BIOSYNTHESIS CLASS F PROTEIN-RELATED"/>
    <property type="match status" value="1"/>
</dbReference>
<sequence length="311" mass="33139">MARWTTADIPDQTGRTVLITGANSGLGLHSATALAQRGARVLLACRDAERGRSALREVAASAATSPELVELDLADLASVHRAAAEVRDRTGDALDVLMNNAGVMATPRRRTRDGFELQLGTNHLGHAALTWLLMPALRNRPGARVVTVSSLAHRGGGLDVDDLNFTARRYDPVRAYAQSKLANLLFSQELHRAARRAGLDLVSAAAHPGMSDTELTTNSARLRRVPAAVHSLLGLASRLVLQPASQGALPQLYAATAPNVRGGDYFGPSGLGESRGHPARARMRRAALDERTARRLWAATAELTGVQPDPE</sequence>
<reference evidence="3" key="1">
    <citation type="journal article" date="2019" name="Int. J. Syst. Evol. Microbiol.">
        <title>The Global Catalogue of Microorganisms (GCM) 10K type strain sequencing project: providing services to taxonomists for standard genome sequencing and annotation.</title>
        <authorList>
            <consortium name="The Broad Institute Genomics Platform"/>
            <consortium name="The Broad Institute Genome Sequencing Center for Infectious Disease"/>
            <person name="Wu L."/>
            <person name="Ma J."/>
        </authorList>
    </citation>
    <scope>NUCLEOTIDE SEQUENCE [LARGE SCALE GENOMIC DNA]</scope>
    <source>
        <strain evidence="3">CCUG 56401</strain>
    </source>
</reference>
<accession>A0ABW3FMG0</accession>
<dbReference type="NCBIfam" id="NF004846">
    <property type="entry name" value="PRK06197.1"/>
    <property type="match status" value="1"/>
</dbReference>
<dbReference type="Pfam" id="PF00106">
    <property type="entry name" value="adh_short"/>
    <property type="match status" value="1"/>
</dbReference>
<dbReference type="EMBL" id="JBHTIW010000004">
    <property type="protein sequence ID" value="MFD0919711.1"/>
    <property type="molecule type" value="Genomic_DNA"/>
</dbReference>
<gene>
    <name evidence="2" type="ORF">ACFQ16_08150</name>
</gene>
<protein>
    <submittedName>
        <fullName evidence="2">Oxidoreductase</fullName>
    </submittedName>
</protein>
<dbReference type="InterPro" id="IPR036291">
    <property type="entry name" value="NAD(P)-bd_dom_sf"/>
</dbReference>
<dbReference type="InterPro" id="IPR002347">
    <property type="entry name" value="SDR_fam"/>
</dbReference>
<keyword evidence="1" id="KW-0560">Oxidoreductase</keyword>
<evidence type="ECO:0000313" key="3">
    <source>
        <dbReference type="Proteomes" id="UP001597018"/>
    </source>
</evidence>
<dbReference type="Gene3D" id="3.40.50.720">
    <property type="entry name" value="NAD(P)-binding Rossmann-like Domain"/>
    <property type="match status" value="1"/>
</dbReference>
<dbReference type="Proteomes" id="UP001597018">
    <property type="component" value="Unassembled WGS sequence"/>
</dbReference>
<comment type="caution">
    <text evidence="2">The sequence shown here is derived from an EMBL/GenBank/DDBJ whole genome shotgun (WGS) entry which is preliminary data.</text>
</comment>
<dbReference type="PRINTS" id="PR00081">
    <property type="entry name" value="GDHRDH"/>
</dbReference>
<name>A0ABW3FMG0_9PSEU</name>
<dbReference type="CDD" id="cd05327">
    <property type="entry name" value="retinol-DH_like_SDR_c_like"/>
    <property type="match status" value="1"/>
</dbReference>
<dbReference type="SUPFAM" id="SSF51735">
    <property type="entry name" value="NAD(P)-binding Rossmann-fold domains"/>
    <property type="match status" value="1"/>
</dbReference>
<dbReference type="PANTHER" id="PTHR43157:SF54">
    <property type="entry name" value="RETINOL DEHYDROGENASE 12-LIKE ISOFORM X1-RELATED"/>
    <property type="match status" value="1"/>
</dbReference>
<evidence type="ECO:0000313" key="2">
    <source>
        <dbReference type="EMBL" id="MFD0919711.1"/>
    </source>
</evidence>
<organism evidence="2 3">
    <name type="scientific">Saccharopolyspora rosea</name>
    <dbReference type="NCBI Taxonomy" id="524884"/>
    <lineage>
        <taxon>Bacteria</taxon>
        <taxon>Bacillati</taxon>
        <taxon>Actinomycetota</taxon>
        <taxon>Actinomycetes</taxon>
        <taxon>Pseudonocardiales</taxon>
        <taxon>Pseudonocardiaceae</taxon>
        <taxon>Saccharopolyspora</taxon>
    </lineage>
</organism>
<dbReference type="RefSeq" id="WP_263251752.1">
    <property type="nucleotide sequence ID" value="NZ_BAABLT010000052.1"/>
</dbReference>
<proteinExistence type="predicted"/>